<evidence type="ECO:0000313" key="3">
    <source>
        <dbReference type="Proteomes" id="UP001069802"/>
    </source>
</evidence>
<keyword evidence="3" id="KW-1185">Reference proteome</keyword>
<dbReference type="InterPro" id="IPR047525">
    <property type="entry name" value="TfoX-like"/>
</dbReference>
<dbReference type="Gene3D" id="1.10.150.20">
    <property type="entry name" value="5' to 3' exonuclease, C-terminal subdomain"/>
    <property type="match status" value="1"/>
</dbReference>
<gene>
    <name evidence="2" type="ORF">O4H49_15760</name>
</gene>
<dbReference type="RefSeq" id="WP_269424394.1">
    <property type="nucleotide sequence ID" value="NZ_JAPWGY010000006.1"/>
</dbReference>
<organism evidence="2 3">
    <name type="scientific">Kiloniella laminariae</name>
    <dbReference type="NCBI Taxonomy" id="454162"/>
    <lineage>
        <taxon>Bacteria</taxon>
        <taxon>Pseudomonadati</taxon>
        <taxon>Pseudomonadota</taxon>
        <taxon>Alphaproteobacteria</taxon>
        <taxon>Rhodospirillales</taxon>
        <taxon>Kiloniellaceae</taxon>
        <taxon>Kiloniella</taxon>
    </lineage>
</organism>
<evidence type="ECO:0000259" key="1">
    <source>
        <dbReference type="Pfam" id="PF04994"/>
    </source>
</evidence>
<dbReference type="InterPro" id="IPR007077">
    <property type="entry name" value="TfoX_C"/>
</dbReference>
<reference evidence="2" key="1">
    <citation type="submission" date="2022-12" db="EMBL/GenBank/DDBJ databases">
        <title>Bacterial isolates from different developmental stages of Nematostella vectensis.</title>
        <authorList>
            <person name="Fraune S."/>
        </authorList>
    </citation>
    <scope>NUCLEOTIDE SEQUENCE</scope>
    <source>
        <strain evidence="2">G21630-S1</strain>
    </source>
</reference>
<dbReference type="Pfam" id="PF04994">
    <property type="entry name" value="TfoX_C"/>
    <property type="match status" value="1"/>
</dbReference>
<dbReference type="PANTHER" id="PTHR36121:SF1">
    <property type="entry name" value="PROTEIN SXY"/>
    <property type="match status" value="1"/>
</dbReference>
<accession>A0ABT4LMB0</accession>
<dbReference type="Proteomes" id="UP001069802">
    <property type="component" value="Unassembled WGS sequence"/>
</dbReference>
<protein>
    <submittedName>
        <fullName evidence="2">TfoX/Sxy family DNA transformation protein</fullName>
    </submittedName>
</protein>
<name>A0ABT4LMB0_9PROT</name>
<evidence type="ECO:0000313" key="2">
    <source>
        <dbReference type="EMBL" id="MCZ4282244.1"/>
    </source>
</evidence>
<proteinExistence type="predicted"/>
<dbReference type="EMBL" id="JAPWGY010000006">
    <property type="protein sequence ID" value="MCZ4282244.1"/>
    <property type="molecule type" value="Genomic_DNA"/>
</dbReference>
<feature type="domain" description="TfoX C-terminal" evidence="1">
    <location>
        <begin position="10"/>
        <end position="88"/>
    </location>
</feature>
<comment type="caution">
    <text evidence="2">The sequence shown here is derived from an EMBL/GenBank/DDBJ whole genome shotgun (WGS) entry which is preliminary data.</text>
</comment>
<sequence>MSAKIQGMQALLAMRNIGPKSVPQLLEVGITSPDDLRNYGAEETFRRLYFRFCDEHKFSLNYLYALEGANLDCDWRWLPVERKQELKEYFNGLKQGKKDSKV</sequence>
<dbReference type="PANTHER" id="PTHR36121">
    <property type="entry name" value="PROTEIN SXY"/>
    <property type="match status" value="1"/>
</dbReference>